<keyword evidence="4" id="KW-1185">Reference proteome</keyword>
<dbReference type="SUPFAM" id="SSF51197">
    <property type="entry name" value="Clavaminate synthase-like"/>
    <property type="match status" value="1"/>
</dbReference>
<evidence type="ECO:0000256" key="1">
    <source>
        <dbReference type="ARBA" id="ARBA00022723"/>
    </source>
</evidence>
<keyword evidence="3" id="KW-0560">Oxidoreductase</keyword>
<dbReference type="PANTHER" id="PTHR20883">
    <property type="entry name" value="PHYTANOYL-COA DIOXYGENASE DOMAIN CONTAINING 1"/>
    <property type="match status" value="1"/>
</dbReference>
<keyword evidence="2" id="KW-0408">Iron</keyword>
<keyword evidence="1" id="KW-0479">Metal-binding</keyword>
<dbReference type="GO" id="GO:0051213">
    <property type="term" value="F:dioxygenase activity"/>
    <property type="evidence" value="ECO:0007669"/>
    <property type="project" value="UniProtKB-KW"/>
</dbReference>
<reference evidence="3 4" key="1">
    <citation type="submission" date="2024-02" db="EMBL/GenBank/DDBJ databases">
        <title>Bacteria isolated from the canopy kelp, Nereocystis luetkeana.</title>
        <authorList>
            <person name="Pfister C.A."/>
            <person name="Younker I.T."/>
            <person name="Light S.H."/>
        </authorList>
    </citation>
    <scope>NUCLEOTIDE SEQUENCE [LARGE SCALE GENOMIC DNA]</scope>
    <source>
        <strain evidence="3 4">TI.4.07</strain>
    </source>
</reference>
<name>A0ABU9G8V6_9GAMM</name>
<organism evidence="3 4">
    <name type="scientific">Marinomonas arenicola</name>
    <dbReference type="NCBI Taxonomy" id="569601"/>
    <lineage>
        <taxon>Bacteria</taxon>
        <taxon>Pseudomonadati</taxon>
        <taxon>Pseudomonadota</taxon>
        <taxon>Gammaproteobacteria</taxon>
        <taxon>Oceanospirillales</taxon>
        <taxon>Oceanospirillaceae</taxon>
        <taxon>Marinomonas</taxon>
    </lineage>
</organism>
<dbReference type="Gene3D" id="2.60.120.620">
    <property type="entry name" value="q2cbj1_9rhob like domain"/>
    <property type="match status" value="1"/>
</dbReference>
<evidence type="ECO:0000313" key="3">
    <source>
        <dbReference type="EMBL" id="MEL0614705.1"/>
    </source>
</evidence>
<dbReference type="Pfam" id="PF05721">
    <property type="entry name" value="PhyH"/>
    <property type="match status" value="1"/>
</dbReference>
<gene>
    <name evidence="3" type="ORF">V6242_16250</name>
</gene>
<dbReference type="RefSeq" id="WP_341568015.1">
    <property type="nucleotide sequence ID" value="NZ_JBAKAR010000018.1"/>
</dbReference>
<accession>A0ABU9G8V6</accession>
<evidence type="ECO:0000256" key="2">
    <source>
        <dbReference type="ARBA" id="ARBA00023004"/>
    </source>
</evidence>
<keyword evidence="3" id="KW-0223">Dioxygenase</keyword>
<dbReference type="Proteomes" id="UP001379949">
    <property type="component" value="Unassembled WGS sequence"/>
</dbReference>
<dbReference type="PANTHER" id="PTHR20883:SF15">
    <property type="entry name" value="PHYTANOYL-COA DIOXYGENASE DOMAIN-CONTAINING PROTEIN 1"/>
    <property type="match status" value="1"/>
</dbReference>
<dbReference type="InterPro" id="IPR008775">
    <property type="entry name" value="Phytyl_CoA_dOase-like"/>
</dbReference>
<proteinExistence type="predicted"/>
<sequence>MGANNPLDLDVLTLSQEQVEDYHENGFLVIESAVSGVVCETLKKRMSQLMTEFDPNSVRSIFTTNEQTRHTDQYFMASANKISYFFEEDAFDALGELKQALPLSINKVGHGLHTQDDLFKAFSLSSVWKGLLEQLGMVEPRAAQSMYIFKQPGIGGEVNCHQDSTFLYTTPMSVVGLWFALEDATLENGCLWGIPGGHRQGLLTRFERVSPAATETTMVTLKEHIWQPDKLVSMPVPKGSLVILNGEFPHLSYANRSDTSRHAYALHAVDQQCDYPAENWLQLEKGQEFAAFFSADASTIGV</sequence>
<protein>
    <submittedName>
        <fullName evidence="3">Phytanoyl-CoA dioxygenase family protein</fullName>
    </submittedName>
</protein>
<evidence type="ECO:0000313" key="4">
    <source>
        <dbReference type="Proteomes" id="UP001379949"/>
    </source>
</evidence>
<comment type="caution">
    <text evidence="3">The sequence shown here is derived from an EMBL/GenBank/DDBJ whole genome shotgun (WGS) entry which is preliminary data.</text>
</comment>
<dbReference type="EMBL" id="JBAKAR010000018">
    <property type="protein sequence ID" value="MEL0614705.1"/>
    <property type="molecule type" value="Genomic_DNA"/>
</dbReference>